<keyword evidence="2" id="KW-0808">Transferase</keyword>
<gene>
    <name evidence="2" type="primary">bcsA_2</name>
    <name evidence="2" type="ORF">NCTC8849_06199</name>
</gene>
<reference evidence="2 3" key="1">
    <citation type="submission" date="2018-06" db="EMBL/GenBank/DDBJ databases">
        <authorList>
            <consortium name="Pathogen Informatics"/>
            <person name="Doyle S."/>
        </authorList>
    </citation>
    <scope>NUCLEOTIDE SEQUENCE [LARGE SCALE GENOMIC DNA]</scope>
    <source>
        <strain evidence="2 3">NCTC8849</strain>
    </source>
</reference>
<feature type="transmembrane region" description="Helical" evidence="1">
    <location>
        <begin position="21"/>
        <end position="45"/>
    </location>
</feature>
<protein>
    <submittedName>
        <fullName evidence="2">Cellulose synthase catalytic subunit</fullName>
        <ecNumber evidence="2">2.4.1.12</ecNumber>
    </submittedName>
</protein>
<evidence type="ECO:0000313" key="3">
    <source>
        <dbReference type="Proteomes" id="UP000254799"/>
    </source>
</evidence>
<accession>A0A377YRZ7</accession>
<dbReference type="GO" id="GO:0016760">
    <property type="term" value="F:cellulose synthase (UDP-forming) activity"/>
    <property type="evidence" value="ECO:0007669"/>
    <property type="project" value="UniProtKB-EC"/>
</dbReference>
<dbReference type="EC" id="2.4.1.12" evidence="2"/>
<keyword evidence="2" id="KW-0328">Glycosyltransferase</keyword>
<proteinExistence type="predicted"/>
<dbReference type="Proteomes" id="UP000254799">
    <property type="component" value="Unassembled WGS sequence"/>
</dbReference>
<evidence type="ECO:0000256" key="1">
    <source>
        <dbReference type="SAM" id="Phobius"/>
    </source>
</evidence>
<organism evidence="2 3">
    <name type="scientific">Klebsiella pneumoniae</name>
    <dbReference type="NCBI Taxonomy" id="573"/>
    <lineage>
        <taxon>Bacteria</taxon>
        <taxon>Pseudomonadati</taxon>
        <taxon>Pseudomonadota</taxon>
        <taxon>Gammaproteobacteria</taxon>
        <taxon>Enterobacterales</taxon>
        <taxon>Enterobacteriaceae</taxon>
        <taxon>Klebsiella/Raoultella group</taxon>
        <taxon>Klebsiella</taxon>
        <taxon>Klebsiella pneumoniae complex</taxon>
    </lineage>
</organism>
<evidence type="ECO:0000313" key="2">
    <source>
        <dbReference type="EMBL" id="STU49449.1"/>
    </source>
</evidence>
<keyword evidence="1" id="KW-0472">Membrane</keyword>
<keyword evidence="1" id="KW-0812">Transmembrane</keyword>
<dbReference type="EMBL" id="UGLC01000004">
    <property type="protein sequence ID" value="STU49449.1"/>
    <property type="molecule type" value="Genomic_DNA"/>
</dbReference>
<name>A0A377YRZ7_KLEPN</name>
<sequence>MNARTGHLDKQKELAHLNPKLRRAILGGVTFCSLVLALMCITQPFNPLSQFIFLMLLWGVAAAGATHPGPFLGADADRAVADGVVPLYLVALYLDAELERPGKPGVRDHSAVRRDLRLGGAGAGLLPGGLAAESPAGAAAGGHGFVANRGHLRPHL</sequence>
<keyword evidence="1" id="KW-1133">Transmembrane helix</keyword>
<feature type="transmembrane region" description="Helical" evidence="1">
    <location>
        <begin position="51"/>
        <end position="72"/>
    </location>
</feature>
<dbReference type="AlphaFoldDB" id="A0A377YRZ7"/>